<keyword evidence="5 7" id="KW-0687">Ribonucleoprotein</keyword>
<evidence type="ECO:0000313" key="9">
    <source>
        <dbReference type="EMBL" id="PAK20957.1"/>
    </source>
</evidence>
<evidence type="ECO:0000256" key="1">
    <source>
        <dbReference type="ARBA" id="ARBA00007634"/>
    </source>
</evidence>
<evidence type="ECO:0000313" key="8">
    <source>
        <dbReference type="EMBL" id="PAF55288.1"/>
    </source>
</evidence>
<dbReference type="Proteomes" id="UP000216943">
    <property type="component" value="Unassembled WGS sequence"/>
</dbReference>
<dbReference type="PANTHER" id="PTHR33398">
    <property type="entry name" value="30S RIBOSOMAL PROTEIN S20"/>
    <property type="match status" value="1"/>
</dbReference>
<sequence length="88" mass="9852">MANIKANIKSIVTNEKRRLRNNAIKSRVKTATKKAIKAINQKDENALELVRLAHSEIANARSKNVLHANNAARKSSRLDAKYNAAFQK</sequence>
<gene>
    <name evidence="7 9" type="primary">rpsT</name>
    <name evidence="8" type="ORF">CJF60_01195</name>
    <name evidence="9" type="ORF">CJJ23_04420</name>
</gene>
<dbReference type="GO" id="GO:0006412">
    <property type="term" value="P:translation"/>
    <property type="evidence" value="ECO:0007669"/>
    <property type="project" value="UniProtKB-UniRule"/>
</dbReference>
<keyword evidence="2 7" id="KW-0699">rRNA-binding</keyword>
<dbReference type="NCBIfam" id="TIGR00029">
    <property type="entry name" value="S20"/>
    <property type="match status" value="1"/>
</dbReference>
<dbReference type="GO" id="GO:0003735">
    <property type="term" value="F:structural constituent of ribosome"/>
    <property type="evidence" value="ECO:0007669"/>
    <property type="project" value="InterPro"/>
</dbReference>
<evidence type="ECO:0000256" key="3">
    <source>
        <dbReference type="ARBA" id="ARBA00022884"/>
    </source>
</evidence>
<comment type="similarity">
    <text evidence="1 7">Belongs to the bacterial ribosomal protein bS20 family.</text>
</comment>
<comment type="function">
    <text evidence="7">Binds directly to 16S ribosomal RNA.</text>
</comment>
<evidence type="ECO:0000256" key="6">
    <source>
        <dbReference type="ARBA" id="ARBA00035136"/>
    </source>
</evidence>
<keyword evidence="11" id="KW-1185">Reference proteome</keyword>
<dbReference type="Gene3D" id="1.20.58.110">
    <property type="entry name" value="Ribosomal protein S20"/>
    <property type="match status" value="1"/>
</dbReference>
<dbReference type="Pfam" id="PF01649">
    <property type="entry name" value="Ribosomal_S20p"/>
    <property type="match status" value="1"/>
</dbReference>
<dbReference type="STRING" id="33922.SAMN02745179_00056"/>
<evidence type="ECO:0000313" key="11">
    <source>
        <dbReference type="Proteomes" id="UP000217033"/>
    </source>
</evidence>
<keyword evidence="4 7" id="KW-0689">Ribosomal protein</keyword>
<accession>A0A1W1WVF3</accession>
<dbReference type="SUPFAM" id="SSF46992">
    <property type="entry name" value="Ribosomal protein S20"/>
    <property type="match status" value="1"/>
</dbReference>
<dbReference type="Proteomes" id="UP000217033">
    <property type="component" value="Unassembled WGS sequence"/>
</dbReference>
<dbReference type="InterPro" id="IPR002583">
    <property type="entry name" value="Ribosomal_bS20"/>
</dbReference>
<dbReference type="GO" id="GO:0070181">
    <property type="term" value="F:small ribosomal subunit rRNA binding"/>
    <property type="evidence" value="ECO:0007669"/>
    <property type="project" value="TreeGrafter"/>
</dbReference>
<name>A0A1W1WVF3_9BACT</name>
<dbReference type="RefSeq" id="WP_084231850.1">
    <property type="nucleotide sequence ID" value="NZ_CP166874.1"/>
</dbReference>
<evidence type="ECO:0000256" key="4">
    <source>
        <dbReference type="ARBA" id="ARBA00022980"/>
    </source>
</evidence>
<dbReference type="EMBL" id="NQMN01000001">
    <property type="protein sequence ID" value="PAF55288.1"/>
    <property type="molecule type" value="Genomic_DNA"/>
</dbReference>
<evidence type="ECO:0000256" key="7">
    <source>
        <dbReference type="HAMAP-Rule" id="MF_00500"/>
    </source>
</evidence>
<organism evidence="9 10">
    <name type="scientific">Mycoplasmopsis agassizii</name>
    <dbReference type="NCBI Taxonomy" id="33922"/>
    <lineage>
        <taxon>Bacteria</taxon>
        <taxon>Bacillati</taxon>
        <taxon>Mycoplasmatota</taxon>
        <taxon>Mycoplasmoidales</taxon>
        <taxon>Metamycoplasmataceae</taxon>
        <taxon>Mycoplasmopsis</taxon>
    </lineage>
</organism>
<evidence type="ECO:0000256" key="2">
    <source>
        <dbReference type="ARBA" id="ARBA00022730"/>
    </source>
</evidence>
<evidence type="ECO:0000313" key="10">
    <source>
        <dbReference type="Proteomes" id="UP000216943"/>
    </source>
</evidence>
<dbReference type="GO" id="GO:0005829">
    <property type="term" value="C:cytosol"/>
    <property type="evidence" value="ECO:0007669"/>
    <property type="project" value="TreeGrafter"/>
</dbReference>
<dbReference type="EMBL" id="NQNY01000017">
    <property type="protein sequence ID" value="PAK20957.1"/>
    <property type="molecule type" value="Genomic_DNA"/>
</dbReference>
<reference evidence="9" key="2">
    <citation type="submission" date="2017-08" db="EMBL/GenBank/DDBJ databases">
        <authorList>
            <person name="de Groot N.N."/>
        </authorList>
    </citation>
    <scope>NUCLEOTIDE SEQUENCE [LARGE SCALE GENOMIC DNA]</scope>
    <source>
        <strain evidence="9">723</strain>
    </source>
</reference>
<dbReference type="PANTHER" id="PTHR33398:SF1">
    <property type="entry name" value="SMALL RIBOSOMAL SUBUNIT PROTEIN BS20C"/>
    <property type="match status" value="1"/>
</dbReference>
<protein>
    <recommendedName>
        <fullName evidence="6 7">Small ribosomal subunit protein bS20</fullName>
    </recommendedName>
</protein>
<dbReference type="HAMAP" id="MF_00500">
    <property type="entry name" value="Ribosomal_bS20"/>
    <property type="match status" value="1"/>
</dbReference>
<dbReference type="GO" id="GO:0015935">
    <property type="term" value="C:small ribosomal subunit"/>
    <property type="evidence" value="ECO:0007669"/>
    <property type="project" value="TreeGrafter"/>
</dbReference>
<dbReference type="AlphaFoldDB" id="A0A1W1WVF3"/>
<comment type="caution">
    <text evidence="9">The sequence shown here is derived from an EMBL/GenBank/DDBJ whole genome shotgun (WGS) entry which is preliminary data.</text>
</comment>
<reference evidence="10 11" key="1">
    <citation type="submission" date="2017-08" db="EMBL/GenBank/DDBJ databases">
        <authorList>
            <person name="Alvarez-Ponce D."/>
            <person name="Weitzman C.L."/>
            <person name="Tillett R.L."/>
            <person name="Sandmeier F.C."/>
            <person name="Tracy C.R."/>
        </authorList>
    </citation>
    <scope>NUCLEOTIDE SEQUENCE [LARGE SCALE GENOMIC DNA]</scope>
    <source>
        <strain evidence="10">723</strain>
        <strain evidence="8 11">PS6</strain>
    </source>
</reference>
<dbReference type="OrthoDB" id="9808392at2"/>
<dbReference type="InterPro" id="IPR036510">
    <property type="entry name" value="Ribosomal_bS20_sf"/>
</dbReference>
<keyword evidence="3 7" id="KW-0694">RNA-binding</keyword>
<evidence type="ECO:0000256" key="5">
    <source>
        <dbReference type="ARBA" id="ARBA00023274"/>
    </source>
</evidence>
<proteinExistence type="inferred from homology"/>